<dbReference type="Gene3D" id="3.40.50.150">
    <property type="entry name" value="Vaccinia Virus protein VP39"/>
    <property type="match status" value="1"/>
</dbReference>
<protein>
    <recommendedName>
        <fullName evidence="1">DUF4942 domain-containing protein</fullName>
    </recommendedName>
</protein>
<proteinExistence type="predicted"/>
<name>Q5NX22_AROAE</name>
<keyword evidence="3" id="KW-1185">Reference proteome</keyword>
<reference evidence="2 3" key="1">
    <citation type="journal article" date="2005" name="Arch. Microbiol.">
        <title>The genome sequence of an anaerobic aromatic-degrading denitrifying bacterium, strain EbN1.</title>
        <authorList>
            <person name="Rabus R."/>
            <person name="Kube M."/>
            <person name="Heider J."/>
            <person name="Beck A."/>
            <person name="Heitmann K."/>
            <person name="Widdel F."/>
            <person name="Reinhardt R."/>
        </authorList>
    </citation>
    <scope>NUCLEOTIDE SEQUENCE [LARGE SCALE GENOMIC DNA]</scope>
    <source>
        <strain evidence="2 3">EbN1</strain>
        <plasmid evidence="3">Plasmid pAzo1</plasmid>
    </source>
</reference>
<dbReference type="EMBL" id="CR555307">
    <property type="protein sequence ID" value="CAI10392.1"/>
    <property type="molecule type" value="Genomic_DNA"/>
</dbReference>
<dbReference type="InterPro" id="IPR031339">
    <property type="entry name" value="DUF4942"/>
</dbReference>
<keyword evidence="2" id="KW-0614">Plasmid</keyword>
<dbReference type="OrthoDB" id="6128088at2"/>
<dbReference type="KEGG" id="eba:p1B197"/>
<dbReference type="InterPro" id="IPR029063">
    <property type="entry name" value="SAM-dependent_MTases_sf"/>
</dbReference>
<dbReference type="InterPro" id="IPR002052">
    <property type="entry name" value="DNA_methylase_N6_adenine_CS"/>
</dbReference>
<sequence>MDQYQFYPTPATLASRAWSLFKSKEWVRVLEPSAGNGDLALACPAWRDDYRRRVPVDCCEIDLRRHPTLRAKGLNVVGTDFLQFKNGHLYDAIVLNPPFRDGVKHVLHAWEITWDCEIVAILNASSLKNAYSTERDHLLSLIEKHGSVEFHTGAFATEEAERRTEVEVALIYLRKKAQVEEIVGDILSEMKTDEETGESLAGGYAEAQCLALPNSVLENTVVAFNAAVRAMKDAVLAEARAGYYSGLIGETMAVRDGAEGGSKRDISTSWVQGEMASRYLELKDRAWASVLRSVDVMDRLSFGAQRRLEASFAEIKQMEFSVSNVQGFILGIIDSQDEIAIGMCCDVFDHIIRWHTEENGTLYRGWASNDRHRTAGMRIKTTRFILPGFQLEGWQRQLGWNQMKMLQDFDKVFAMLDGGKLKPEVGLCDIFTTELEQMRRGARVSSSYFDCRWYPGIGTIHFFSRSAALTDALNRKVGRHRQWLPPEGTRVSEDFWKQYEKSEKFDKEIRQALNTNRKRWERTAIDRLFSSDEKEREAAHEAVADVIDQVLARHGISTDFLLEDSQQMPLLAA</sequence>
<dbReference type="Pfam" id="PF13708">
    <property type="entry name" value="DUF4942"/>
    <property type="match status" value="1"/>
</dbReference>
<accession>Q5NX22</accession>
<dbReference type="GO" id="GO:0008168">
    <property type="term" value="F:methyltransferase activity"/>
    <property type="evidence" value="ECO:0007669"/>
    <property type="project" value="InterPro"/>
</dbReference>
<evidence type="ECO:0000259" key="1">
    <source>
        <dbReference type="Pfam" id="PF13708"/>
    </source>
</evidence>
<geneLocation type="plasmid" evidence="3">
    <name>pAzo1</name>
</geneLocation>
<organism evidence="2 3">
    <name type="scientific">Aromatoleum aromaticum (strain DSM 19018 / LMG 30748 / EbN1)</name>
    <name type="common">Azoarcus sp. (strain EbN1)</name>
    <dbReference type="NCBI Taxonomy" id="76114"/>
    <lineage>
        <taxon>Bacteria</taxon>
        <taxon>Pseudomonadati</taxon>
        <taxon>Pseudomonadota</taxon>
        <taxon>Betaproteobacteria</taxon>
        <taxon>Rhodocyclales</taxon>
        <taxon>Rhodocyclaceae</taxon>
        <taxon>Aromatoleum</taxon>
    </lineage>
</organism>
<feature type="domain" description="DUF4942" evidence="1">
    <location>
        <begin position="281"/>
        <end position="482"/>
    </location>
</feature>
<dbReference type="HOGENOM" id="CLU_038341_0_0_4"/>
<dbReference type="GO" id="GO:0003676">
    <property type="term" value="F:nucleic acid binding"/>
    <property type="evidence" value="ECO:0007669"/>
    <property type="project" value="InterPro"/>
</dbReference>
<evidence type="ECO:0000313" key="3">
    <source>
        <dbReference type="Proteomes" id="UP000006552"/>
    </source>
</evidence>
<dbReference type="AlphaFoldDB" id="Q5NX22"/>
<dbReference type="SUPFAM" id="SSF53335">
    <property type="entry name" value="S-adenosyl-L-methionine-dependent methyltransferases"/>
    <property type="match status" value="1"/>
</dbReference>
<dbReference type="PROSITE" id="PS00092">
    <property type="entry name" value="N6_MTASE"/>
    <property type="match status" value="1"/>
</dbReference>
<evidence type="ECO:0000313" key="2">
    <source>
        <dbReference type="EMBL" id="CAI10392.1"/>
    </source>
</evidence>
<gene>
    <name evidence="2" type="ORF">p1B197</name>
</gene>
<dbReference type="GO" id="GO:0032259">
    <property type="term" value="P:methylation"/>
    <property type="evidence" value="ECO:0007669"/>
    <property type="project" value="InterPro"/>
</dbReference>
<dbReference type="RefSeq" id="WP_011254786.1">
    <property type="nucleotide sequence ID" value="NC_006823.1"/>
</dbReference>
<dbReference type="Proteomes" id="UP000006552">
    <property type="component" value="Plasmid 1"/>
</dbReference>